<dbReference type="AlphaFoldDB" id="E1JZL5"/>
<dbReference type="eggNOG" id="ENOG50318KB">
    <property type="taxonomic scope" value="Bacteria"/>
</dbReference>
<feature type="transmembrane region" description="Helical" evidence="2">
    <location>
        <begin position="250"/>
        <end position="270"/>
    </location>
</feature>
<protein>
    <recommendedName>
        <fullName evidence="5">Membrane protein 6-pyruvoyl-tetrahydropterin synthase-related domain-containing protein</fullName>
    </recommendedName>
</protein>
<evidence type="ECO:0000256" key="2">
    <source>
        <dbReference type="SAM" id="Phobius"/>
    </source>
</evidence>
<evidence type="ECO:0008006" key="5">
    <source>
        <dbReference type="Google" id="ProtNLM"/>
    </source>
</evidence>
<evidence type="ECO:0000256" key="1">
    <source>
        <dbReference type="SAM" id="MobiDB-lite"/>
    </source>
</evidence>
<feature type="region of interest" description="Disordered" evidence="1">
    <location>
        <begin position="1"/>
        <end position="26"/>
    </location>
</feature>
<feature type="transmembrane region" description="Helical" evidence="2">
    <location>
        <begin position="121"/>
        <end position="146"/>
    </location>
</feature>
<keyword evidence="2" id="KW-1133">Transmembrane helix</keyword>
<dbReference type="OrthoDB" id="5438665at2"/>
<accession>E1JZL5</accession>
<feature type="transmembrane region" description="Helical" evidence="2">
    <location>
        <begin position="545"/>
        <end position="565"/>
    </location>
</feature>
<comment type="caution">
    <text evidence="3">The sequence shown here is derived from an EMBL/GenBank/DDBJ whole genome shotgun (WGS) entry which is preliminary data.</text>
</comment>
<organism evidence="3 4">
    <name type="scientific">Solidesulfovibrio fructosivorans JJ]</name>
    <dbReference type="NCBI Taxonomy" id="596151"/>
    <lineage>
        <taxon>Bacteria</taxon>
        <taxon>Pseudomonadati</taxon>
        <taxon>Thermodesulfobacteriota</taxon>
        <taxon>Desulfovibrionia</taxon>
        <taxon>Desulfovibrionales</taxon>
        <taxon>Desulfovibrionaceae</taxon>
        <taxon>Solidesulfovibrio</taxon>
    </lineage>
</organism>
<feature type="transmembrane region" description="Helical" evidence="2">
    <location>
        <begin position="225"/>
        <end position="243"/>
    </location>
</feature>
<keyword evidence="2" id="KW-0472">Membrane</keyword>
<proteinExistence type="predicted"/>
<feature type="compositionally biased region" description="Basic and acidic residues" evidence="1">
    <location>
        <begin position="11"/>
        <end position="21"/>
    </location>
</feature>
<feature type="transmembrane region" description="Helical" evidence="2">
    <location>
        <begin position="416"/>
        <end position="435"/>
    </location>
</feature>
<name>E1JZL5_SOLFR</name>
<feature type="transmembrane region" description="Helical" evidence="2">
    <location>
        <begin position="355"/>
        <end position="375"/>
    </location>
</feature>
<feature type="transmembrane region" description="Helical" evidence="2">
    <location>
        <begin position="153"/>
        <end position="173"/>
    </location>
</feature>
<keyword evidence="2" id="KW-0812">Transmembrane</keyword>
<dbReference type="STRING" id="596151.DesfrDRAFT_3065"/>
<feature type="transmembrane region" description="Helical" evidence="2">
    <location>
        <begin position="387"/>
        <end position="404"/>
    </location>
</feature>
<dbReference type="RefSeq" id="WP_005995322.1">
    <property type="nucleotide sequence ID" value="NZ_AECZ01000024.1"/>
</dbReference>
<sequence>MPKQDATHAAPAKERRPDAAPRRPPASCIGTGTGTAVYWTVALAGTFLFYGAFLFSDRVGILDWSKDLFYFHFLYDSLRSFGRLPLAFLAIPADTTWFSTLQDLSYWSNPEVISLSPFLPLAWVLPFTAFMKAYFGLHILLAIVGVRLLARRAGLATGQAVALLVLFLFNPWLVQHLAIGYSPQISLCLVPLLAGLLAGKRFRPLAWAGASLLAAWIFYQGALHLFVWLCMAVGLCIAFYALLSRRAGTLWRAAFFFAGTLILVSPKAYAVSKVYGGWTRIPAGGYGSLADIWGLLTDAVFPMFRFPETYSKYNVAFYDGSLLVGAAFVVLVGWLAAEYLARPRKDDPRRLRDGACLLCACVFLALGWGTVWRTVSLWLHLSSAEIYPFRFLFIAYNFLIFFVADRLGRFPTKAAARLRALTLYALLACTCLTFYGRNRELMPYLTENPNFYGAFSIADFYKDRIVALAGDTRLPVTATPGSVTLIPSGIPGQHVRLPWMAWKERGHYRFEGARPFCEAPGGGTVLEVTAASRPVVILPDDSHRFPLLVLAALAFAALTAGTISLNRRRPGLFTAETPKEARHA</sequence>
<feature type="transmembrane region" description="Helical" evidence="2">
    <location>
        <begin position="36"/>
        <end position="56"/>
    </location>
</feature>
<reference evidence="3 4" key="1">
    <citation type="submission" date="2010-08" db="EMBL/GenBank/DDBJ databases">
        <title>The draft genome of Desulfovibrio fructosovorans JJ.</title>
        <authorList>
            <consortium name="US DOE Joint Genome Institute (JGI-PGF)"/>
            <person name="Lucas S."/>
            <person name="Copeland A."/>
            <person name="Lapidus A."/>
            <person name="Cheng J.-F."/>
            <person name="Bruce D."/>
            <person name="Goodwin L."/>
            <person name="Pitluck S."/>
            <person name="Land M.L."/>
            <person name="Hauser L."/>
            <person name="Chang Y.-J."/>
            <person name="Jeffries C."/>
            <person name="Wall J.D."/>
            <person name="Stahl D.A."/>
            <person name="Arkin A.P."/>
            <person name="Dehal P."/>
            <person name="Stolyar S.M."/>
            <person name="Hazen T.C."/>
            <person name="Woyke T.J."/>
        </authorList>
    </citation>
    <scope>NUCLEOTIDE SEQUENCE [LARGE SCALE GENOMIC DNA]</scope>
    <source>
        <strain evidence="3 4">JJ</strain>
    </source>
</reference>
<evidence type="ECO:0000313" key="3">
    <source>
        <dbReference type="EMBL" id="EFL50150.1"/>
    </source>
</evidence>
<gene>
    <name evidence="3" type="ORF">DesfrDRAFT_3065</name>
</gene>
<keyword evidence="4" id="KW-1185">Reference proteome</keyword>
<dbReference type="Proteomes" id="UP000006250">
    <property type="component" value="Unassembled WGS sequence"/>
</dbReference>
<feature type="transmembrane region" description="Helical" evidence="2">
    <location>
        <begin position="315"/>
        <end position="335"/>
    </location>
</feature>
<evidence type="ECO:0000313" key="4">
    <source>
        <dbReference type="Proteomes" id="UP000006250"/>
    </source>
</evidence>
<dbReference type="EMBL" id="AECZ01000024">
    <property type="protein sequence ID" value="EFL50150.1"/>
    <property type="molecule type" value="Genomic_DNA"/>
</dbReference>